<protein>
    <submittedName>
        <fullName evidence="1">Uncharacterized protein</fullName>
    </submittedName>
</protein>
<gene>
    <name evidence="1" type="ORF">SteCoe_26377</name>
</gene>
<reference evidence="1 2" key="1">
    <citation type="submission" date="2016-11" db="EMBL/GenBank/DDBJ databases">
        <title>The macronuclear genome of Stentor coeruleus: a giant cell with tiny introns.</title>
        <authorList>
            <person name="Slabodnick M."/>
            <person name="Ruby J.G."/>
            <person name="Reiff S.B."/>
            <person name="Swart E.C."/>
            <person name="Gosai S."/>
            <person name="Prabakaran S."/>
            <person name="Witkowska E."/>
            <person name="Larue G.E."/>
            <person name="Fisher S."/>
            <person name="Freeman R.M."/>
            <person name="Gunawardena J."/>
            <person name="Chu W."/>
            <person name="Stover N.A."/>
            <person name="Gregory B.D."/>
            <person name="Nowacki M."/>
            <person name="Derisi J."/>
            <person name="Roy S.W."/>
            <person name="Marshall W.F."/>
            <person name="Sood P."/>
        </authorList>
    </citation>
    <scope>NUCLEOTIDE SEQUENCE [LARGE SCALE GENOMIC DNA]</scope>
    <source>
        <strain evidence="1">WM001</strain>
    </source>
</reference>
<sequence>MKKVLEIKITDESPLKKKCLNEVLGEIPQKEDDNSSSELPLKIGMMKLAITTKDVTRIEIENSPTFDREAGCFKALKFTTLQDKSIEKIMQAFNEPKTSEISPIEKSKQKIKNLEELVIAKKEYYSERYMQSYRNLQECKKILERNKKETQISVQDLSKMYSKRILDLRKEENLLKTELFNIKARVYTLELEIDSICKDIEDVNKDFLTLESEKQKIHTAHDQIIHDLNKHIEDLRHENFSLSHSSLELIKQAEELIKF</sequence>
<comment type="caution">
    <text evidence="1">The sequence shown here is derived from an EMBL/GenBank/DDBJ whole genome shotgun (WGS) entry which is preliminary data.</text>
</comment>
<proteinExistence type="predicted"/>
<dbReference type="AlphaFoldDB" id="A0A1R2BCZ1"/>
<evidence type="ECO:0000313" key="2">
    <source>
        <dbReference type="Proteomes" id="UP000187209"/>
    </source>
</evidence>
<dbReference type="Proteomes" id="UP000187209">
    <property type="component" value="Unassembled WGS sequence"/>
</dbReference>
<keyword evidence="2" id="KW-1185">Reference proteome</keyword>
<dbReference type="OrthoDB" id="377534at2759"/>
<organism evidence="1 2">
    <name type="scientific">Stentor coeruleus</name>
    <dbReference type="NCBI Taxonomy" id="5963"/>
    <lineage>
        <taxon>Eukaryota</taxon>
        <taxon>Sar</taxon>
        <taxon>Alveolata</taxon>
        <taxon>Ciliophora</taxon>
        <taxon>Postciliodesmatophora</taxon>
        <taxon>Heterotrichea</taxon>
        <taxon>Heterotrichida</taxon>
        <taxon>Stentoridae</taxon>
        <taxon>Stentor</taxon>
    </lineage>
</organism>
<name>A0A1R2BCZ1_9CILI</name>
<dbReference type="EMBL" id="MPUH01000738">
    <property type="protein sequence ID" value="OMJ74633.1"/>
    <property type="molecule type" value="Genomic_DNA"/>
</dbReference>
<evidence type="ECO:0000313" key="1">
    <source>
        <dbReference type="EMBL" id="OMJ74633.1"/>
    </source>
</evidence>
<accession>A0A1R2BCZ1</accession>